<dbReference type="PANTHER" id="PTHR21646">
    <property type="entry name" value="UBIQUITIN CARBOXYL-TERMINAL HYDROLASE"/>
    <property type="match status" value="1"/>
</dbReference>
<dbReference type="Gene3D" id="3.90.70.10">
    <property type="entry name" value="Cysteine proteinases"/>
    <property type="match status" value="1"/>
</dbReference>
<dbReference type="PROSITE" id="PS50235">
    <property type="entry name" value="USP_3"/>
    <property type="match status" value="1"/>
</dbReference>
<dbReference type="InterPro" id="IPR001394">
    <property type="entry name" value="Peptidase_C19_UCH"/>
</dbReference>
<dbReference type="Gene3D" id="3.40.250.10">
    <property type="entry name" value="Rhodanese-like domain"/>
    <property type="match status" value="1"/>
</dbReference>
<dbReference type="SUPFAM" id="SSF52821">
    <property type="entry name" value="Rhodanese/Cell cycle control phosphatase"/>
    <property type="match status" value="1"/>
</dbReference>
<keyword evidence="3" id="KW-0788">Thiol protease</keyword>
<dbReference type="GO" id="GO:0004843">
    <property type="term" value="F:cysteine-type deubiquitinase activity"/>
    <property type="evidence" value="ECO:0007669"/>
    <property type="project" value="UniProtKB-UniRule"/>
</dbReference>
<reference evidence="6" key="1">
    <citation type="submission" date="2022-11" db="UniProtKB">
        <authorList>
            <consortium name="WormBaseParasite"/>
        </authorList>
    </citation>
    <scope>IDENTIFICATION</scope>
</reference>
<comment type="similarity">
    <text evidence="2 3">Belongs to the peptidase C19 family.</text>
</comment>
<dbReference type="SUPFAM" id="SSF54001">
    <property type="entry name" value="Cysteine proteinases"/>
    <property type="match status" value="1"/>
</dbReference>
<organism evidence="5 6">
    <name type="scientific">Meloidogyne javanica</name>
    <name type="common">Root-knot nematode worm</name>
    <dbReference type="NCBI Taxonomy" id="6303"/>
    <lineage>
        <taxon>Eukaryota</taxon>
        <taxon>Metazoa</taxon>
        <taxon>Ecdysozoa</taxon>
        <taxon>Nematoda</taxon>
        <taxon>Chromadorea</taxon>
        <taxon>Rhabditida</taxon>
        <taxon>Tylenchina</taxon>
        <taxon>Tylenchomorpha</taxon>
        <taxon>Tylenchoidea</taxon>
        <taxon>Meloidogynidae</taxon>
        <taxon>Meloidogyninae</taxon>
        <taxon>Meloidogyne</taxon>
        <taxon>Meloidogyne incognita group</taxon>
    </lineage>
</organism>
<evidence type="ECO:0000256" key="1">
    <source>
        <dbReference type="ARBA" id="ARBA00000707"/>
    </source>
</evidence>
<dbReference type="PANTHER" id="PTHR21646:SF91">
    <property type="entry name" value="USP DOMAIN-CONTAINING PROTEIN"/>
    <property type="match status" value="1"/>
</dbReference>
<dbReference type="InterPro" id="IPR028889">
    <property type="entry name" value="USP"/>
</dbReference>
<proteinExistence type="inferred from homology"/>
<feature type="domain" description="USP" evidence="4">
    <location>
        <begin position="453"/>
        <end position="770"/>
    </location>
</feature>
<evidence type="ECO:0000256" key="3">
    <source>
        <dbReference type="RuleBase" id="RU366025"/>
    </source>
</evidence>
<name>A0A915M7P3_MELJA</name>
<dbReference type="CDD" id="cd02674">
    <property type="entry name" value="Peptidase_C19R"/>
    <property type="match status" value="1"/>
</dbReference>
<keyword evidence="3" id="KW-0378">Hydrolase</keyword>
<sequence length="884" mass="102224">MNKKPLKYKSYNELKSSSQLDPKFFYQLKRFDTNKCYKHFIKLEEQARLTELEGNDEEAYICYQRALELYQLISDKIDKNGRDFYHKAKDMFTSIELLTENLKLRYDALLAVEKNRNNFREEPDFNDSQQDFFELYIKPTSLLNYVEKNNASILILDYRENKNQIIKCDLTIGEINVVQLEPSTIVLGSLLHCITKTLDISVRPYMEKISQFDLVILLGDPDDITNLNGTKTKILYHALTTYNRTNRLKHPPLILEDGFRGWELSYPCYTISTKYAPVFEKTFDEQFSVWMEESKRANRLNITYPNLSKLFDVKKTDFNDESELPSSTKFKTSLSFADKLSSKRVFIDEERRTDNAIKAQFSLDSRPETASTDKKMPLIDRSKKPALPTMPMDSMENDNKFAVDDRSIRDKENFDLGRINNKRFAHPQVLGGARIASAGPSVAATVVPKPGHTGLVNMGNTCFMNATLQALFHTPIFSQLFRGHCVANFINTKNSLGTKGIISGCFSALIDIAWSADRQQHDAQEFQIYLLDALHEDTNRVDKRRPFEQNYDGSNLMASAEDYIKQSRHFSSSPVNDIFNLLTVSVLQCKSCSTRSACFEGLNQISVELPHNNLESGRIFRLKECLNTHFSTTTLDTPWDCPCCKSKQTATRTTKIWSLPKILIIHLKRFSFNSGRFVKNEVDVHFDIENFDLAPYTHAKSTFLQNKVEYNLFAVTNHTGTLNSGHYTSNVKNLQNENEWLHFDDENCTRIRNISSIVTKHAFLLYYVLGNSDDGKNLLVESDKCTFSMIDFTQPVYEDETMYRYVNVSREKGFEEDEQNDRKKAVKMYCNRCGEFVMEFISEVDITKDILDGIHVLMYHPLTSWNLSKTRFSKKYPFMDLKSR</sequence>
<evidence type="ECO:0000256" key="2">
    <source>
        <dbReference type="ARBA" id="ARBA00009085"/>
    </source>
</evidence>
<dbReference type="GO" id="GO:0016579">
    <property type="term" value="P:protein deubiquitination"/>
    <property type="evidence" value="ECO:0007669"/>
    <property type="project" value="InterPro"/>
</dbReference>
<dbReference type="InterPro" id="IPR050185">
    <property type="entry name" value="Ub_carboxyl-term_hydrolase"/>
</dbReference>
<dbReference type="Pfam" id="PF00443">
    <property type="entry name" value="UCH"/>
    <property type="match status" value="1"/>
</dbReference>
<dbReference type="AlphaFoldDB" id="A0A915M7P3"/>
<keyword evidence="3" id="KW-0833">Ubl conjugation pathway</keyword>
<keyword evidence="5" id="KW-1185">Reference proteome</keyword>
<evidence type="ECO:0000259" key="4">
    <source>
        <dbReference type="PROSITE" id="PS50235"/>
    </source>
</evidence>
<dbReference type="PROSITE" id="PS00972">
    <property type="entry name" value="USP_1"/>
    <property type="match status" value="1"/>
</dbReference>
<dbReference type="Proteomes" id="UP000887561">
    <property type="component" value="Unplaced"/>
</dbReference>
<dbReference type="GO" id="GO:0006508">
    <property type="term" value="P:proteolysis"/>
    <property type="evidence" value="ECO:0007669"/>
    <property type="project" value="UniProtKB-KW"/>
</dbReference>
<dbReference type="PROSITE" id="PS00973">
    <property type="entry name" value="USP_2"/>
    <property type="match status" value="1"/>
</dbReference>
<dbReference type="InterPro" id="IPR038765">
    <property type="entry name" value="Papain-like_cys_pep_sf"/>
</dbReference>
<accession>A0A915M7P3</accession>
<dbReference type="EC" id="3.4.19.12" evidence="3"/>
<comment type="catalytic activity">
    <reaction evidence="1 3">
        <text>Thiol-dependent hydrolysis of ester, thioester, amide, peptide and isopeptide bonds formed by the C-terminal Gly of ubiquitin (a 76-residue protein attached to proteins as an intracellular targeting signal).</text>
        <dbReference type="EC" id="3.4.19.12"/>
    </reaction>
</comment>
<keyword evidence="3" id="KW-0645">Protease</keyword>
<dbReference type="InterPro" id="IPR036873">
    <property type="entry name" value="Rhodanese-like_dom_sf"/>
</dbReference>
<dbReference type="SUPFAM" id="SSF140856">
    <property type="entry name" value="USP8 N-terminal domain-like"/>
    <property type="match status" value="1"/>
</dbReference>
<evidence type="ECO:0000313" key="6">
    <source>
        <dbReference type="WBParaSite" id="scaffold343_cov157.g864"/>
    </source>
</evidence>
<evidence type="ECO:0000313" key="5">
    <source>
        <dbReference type="Proteomes" id="UP000887561"/>
    </source>
</evidence>
<protein>
    <recommendedName>
        <fullName evidence="3">Ubiquitin carboxyl-terminal hydrolase</fullName>
        <ecNumber evidence="3">3.4.19.12</ecNumber>
    </recommendedName>
</protein>
<dbReference type="InterPro" id="IPR018200">
    <property type="entry name" value="USP_CS"/>
</dbReference>
<dbReference type="WBParaSite" id="scaffold343_cov157.g864">
    <property type="protein sequence ID" value="scaffold343_cov157.g864"/>
    <property type="gene ID" value="scaffold343_cov157.g864"/>
</dbReference>